<dbReference type="EMBL" id="CP014504">
    <property type="protein sequence ID" value="AMQ00897.1"/>
    <property type="molecule type" value="Genomic_DNA"/>
</dbReference>
<evidence type="ECO:0000313" key="1">
    <source>
        <dbReference type="EMBL" id="AMQ00897.1"/>
    </source>
</evidence>
<evidence type="ECO:0008006" key="3">
    <source>
        <dbReference type="Google" id="ProtNLM"/>
    </source>
</evidence>
<dbReference type="KEGG" id="pcm:AY601_4046"/>
<sequence>MKKLVLAILMLSFMACKEENDDKVKEVDKSGSVETKVHISHLNDSLDVMKTENIFWVKNKDVKRVTRLDTIPSLGLSTEQGENSSGQDTTLKVKKNYQLFITVN</sequence>
<keyword evidence="2" id="KW-1185">Reference proteome</keyword>
<dbReference type="RefSeq" id="WP_157288024.1">
    <property type="nucleotide sequence ID" value="NZ_CP014504.1"/>
</dbReference>
<dbReference type="AlphaFoldDB" id="A0A127VHW0"/>
<protein>
    <recommendedName>
        <fullName evidence="3">Lipoprotein</fullName>
    </recommendedName>
</protein>
<evidence type="ECO:0000313" key="2">
    <source>
        <dbReference type="Proteomes" id="UP000071561"/>
    </source>
</evidence>
<reference evidence="1 2" key="1">
    <citation type="submission" date="2016-03" db="EMBL/GenBank/DDBJ databases">
        <title>Complete genome sequence of Pedobacter cryoconitis PAMC 27485.</title>
        <authorList>
            <person name="Lee J."/>
            <person name="Kim O.-S."/>
        </authorList>
    </citation>
    <scope>NUCLEOTIDE SEQUENCE [LARGE SCALE GENOMIC DNA]</scope>
    <source>
        <strain evidence="1 2">PAMC 27485</strain>
    </source>
</reference>
<name>A0A127VHW0_9SPHI</name>
<accession>A0A127VHW0</accession>
<gene>
    <name evidence="1" type="ORF">AY601_4046</name>
</gene>
<dbReference type="Proteomes" id="UP000071561">
    <property type="component" value="Chromosome"/>
</dbReference>
<dbReference type="PROSITE" id="PS51257">
    <property type="entry name" value="PROKAR_LIPOPROTEIN"/>
    <property type="match status" value="1"/>
</dbReference>
<proteinExistence type="predicted"/>
<dbReference type="PATRIC" id="fig|188932.3.peg.4201"/>
<organism evidence="1 2">
    <name type="scientific">Pedobacter cryoconitis</name>
    <dbReference type="NCBI Taxonomy" id="188932"/>
    <lineage>
        <taxon>Bacteria</taxon>
        <taxon>Pseudomonadati</taxon>
        <taxon>Bacteroidota</taxon>
        <taxon>Sphingobacteriia</taxon>
        <taxon>Sphingobacteriales</taxon>
        <taxon>Sphingobacteriaceae</taxon>
        <taxon>Pedobacter</taxon>
    </lineage>
</organism>
<dbReference type="OrthoDB" id="1263472at2"/>